<protein>
    <submittedName>
        <fullName evidence="1">Uncharacterized protein</fullName>
    </submittedName>
</protein>
<comment type="caution">
    <text evidence="1">The sequence shown here is derived from an EMBL/GenBank/DDBJ whole genome shotgun (WGS) entry which is preliminary data.</text>
</comment>
<name>A0A9W6QER4_9ACTN</name>
<gene>
    <name evidence="1" type="ORF">Kpho02_77390</name>
</gene>
<organism evidence="1 2">
    <name type="scientific">Kitasatospora phosalacinea</name>
    <dbReference type="NCBI Taxonomy" id="2065"/>
    <lineage>
        <taxon>Bacteria</taxon>
        <taxon>Bacillati</taxon>
        <taxon>Actinomycetota</taxon>
        <taxon>Actinomycetes</taxon>
        <taxon>Kitasatosporales</taxon>
        <taxon>Streptomycetaceae</taxon>
        <taxon>Kitasatospora</taxon>
    </lineage>
</organism>
<accession>A0A9W6QER4</accession>
<reference evidence="1" key="1">
    <citation type="submission" date="2023-02" db="EMBL/GenBank/DDBJ databases">
        <title>Kitasatospora phosalacinea NBRC 14627.</title>
        <authorList>
            <person name="Ichikawa N."/>
            <person name="Sato H."/>
            <person name="Tonouchi N."/>
        </authorList>
    </citation>
    <scope>NUCLEOTIDE SEQUENCE</scope>
    <source>
        <strain evidence="1">NBRC 14627</strain>
    </source>
</reference>
<evidence type="ECO:0000313" key="1">
    <source>
        <dbReference type="EMBL" id="GLW75442.1"/>
    </source>
</evidence>
<dbReference type="RefSeq" id="WP_285740963.1">
    <property type="nucleotide sequence ID" value="NZ_BSSA01000064.1"/>
</dbReference>
<dbReference type="AlphaFoldDB" id="A0A9W6QER4"/>
<dbReference type="Proteomes" id="UP001165041">
    <property type="component" value="Unassembled WGS sequence"/>
</dbReference>
<evidence type="ECO:0000313" key="2">
    <source>
        <dbReference type="Proteomes" id="UP001165041"/>
    </source>
</evidence>
<sequence length="97" mass="10176">MTWPSFFLGAAGAVAPLLFLPYALARAGAAVNAWIHLHYELARERERRATVLAAAGALPGGGVVVHFDAGHPQWGVWIPAASVPEPADAVPQLRSVA</sequence>
<dbReference type="EMBL" id="BSSA01000064">
    <property type="protein sequence ID" value="GLW75442.1"/>
    <property type="molecule type" value="Genomic_DNA"/>
</dbReference>
<proteinExistence type="predicted"/>